<evidence type="ECO:0000256" key="5">
    <source>
        <dbReference type="ARBA" id="ARBA00023163"/>
    </source>
</evidence>
<reference evidence="8" key="1">
    <citation type="journal article" date="2020" name="Stud. Mycol.">
        <title>101 Dothideomycetes genomes: a test case for predicting lifestyles and emergence of pathogens.</title>
        <authorList>
            <person name="Haridas S."/>
            <person name="Albert R."/>
            <person name="Binder M."/>
            <person name="Bloem J."/>
            <person name="Labutti K."/>
            <person name="Salamov A."/>
            <person name="Andreopoulos B."/>
            <person name="Baker S."/>
            <person name="Barry K."/>
            <person name="Bills G."/>
            <person name="Bluhm B."/>
            <person name="Cannon C."/>
            <person name="Castanera R."/>
            <person name="Culley D."/>
            <person name="Daum C."/>
            <person name="Ezra D."/>
            <person name="Gonzalez J."/>
            <person name="Henrissat B."/>
            <person name="Kuo A."/>
            <person name="Liang C."/>
            <person name="Lipzen A."/>
            <person name="Lutzoni F."/>
            <person name="Magnuson J."/>
            <person name="Mondo S."/>
            <person name="Nolan M."/>
            <person name="Ohm R."/>
            <person name="Pangilinan J."/>
            <person name="Park H.-J."/>
            <person name="Ramirez L."/>
            <person name="Alfaro M."/>
            <person name="Sun H."/>
            <person name="Tritt A."/>
            <person name="Yoshinaga Y."/>
            <person name="Zwiers L.-H."/>
            <person name="Turgeon B."/>
            <person name="Goodwin S."/>
            <person name="Spatafora J."/>
            <person name="Crous P."/>
            <person name="Grigoriev I."/>
        </authorList>
    </citation>
    <scope>NUCLEOTIDE SEQUENCE</scope>
    <source>
        <strain evidence="8">CBS 130266</strain>
    </source>
</reference>
<organism evidence="8 9">
    <name type="scientific">Tothia fuscella</name>
    <dbReference type="NCBI Taxonomy" id="1048955"/>
    <lineage>
        <taxon>Eukaryota</taxon>
        <taxon>Fungi</taxon>
        <taxon>Dikarya</taxon>
        <taxon>Ascomycota</taxon>
        <taxon>Pezizomycotina</taxon>
        <taxon>Dothideomycetes</taxon>
        <taxon>Pleosporomycetidae</taxon>
        <taxon>Venturiales</taxon>
        <taxon>Cylindrosympodiaceae</taxon>
        <taxon>Tothia</taxon>
    </lineage>
</organism>
<dbReference type="InterPro" id="IPR036864">
    <property type="entry name" value="Zn2-C6_fun-type_DNA-bd_sf"/>
</dbReference>
<dbReference type="InterPro" id="IPR021858">
    <property type="entry name" value="Fun_TF"/>
</dbReference>
<dbReference type="AlphaFoldDB" id="A0A9P4P0A3"/>
<keyword evidence="5" id="KW-0804">Transcription</keyword>
<keyword evidence="4" id="KW-0238">DNA-binding</keyword>
<dbReference type="OrthoDB" id="2593732at2759"/>
<gene>
    <name evidence="8" type="ORF">EJ08DRAFT_693371</name>
</gene>
<dbReference type="PANTHER" id="PTHR36206:SF4">
    <property type="entry name" value="HYPOTHETICAL CONSERVED PROTEIN (EUROFUNG)-RELATED"/>
    <property type="match status" value="1"/>
</dbReference>
<keyword evidence="6" id="KW-0539">Nucleus</keyword>
<keyword evidence="9" id="KW-1185">Reference proteome</keyword>
<dbReference type="Gene3D" id="4.10.240.10">
    <property type="entry name" value="Zn(2)-C6 fungal-type DNA-binding domain"/>
    <property type="match status" value="1"/>
</dbReference>
<comment type="caution">
    <text evidence="8">The sequence shown here is derived from an EMBL/GenBank/DDBJ whole genome shotgun (WGS) entry which is preliminary data.</text>
</comment>
<evidence type="ECO:0000313" key="8">
    <source>
        <dbReference type="EMBL" id="KAF2434882.1"/>
    </source>
</evidence>
<evidence type="ECO:0000256" key="2">
    <source>
        <dbReference type="ARBA" id="ARBA00022833"/>
    </source>
</evidence>
<dbReference type="EMBL" id="MU007015">
    <property type="protein sequence ID" value="KAF2434882.1"/>
    <property type="molecule type" value="Genomic_DNA"/>
</dbReference>
<keyword evidence="2" id="KW-0862">Zinc</keyword>
<proteinExistence type="predicted"/>
<protein>
    <recommendedName>
        <fullName evidence="7">Zn(2)-C6 fungal-type domain-containing protein</fullName>
    </recommendedName>
</protein>
<name>A0A9P4P0A3_9PEZI</name>
<evidence type="ECO:0000259" key="7">
    <source>
        <dbReference type="PROSITE" id="PS50048"/>
    </source>
</evidence>
<sequence>MTQPVAKKEKRKRASRPKVKTGCRTCKIRHVKCNEQRPECLQCTSTGRKCDGYTEVVTKPSPSTSDDTSSPERQLQAFVGSARERRAIEFFFHRTAPQLSGFFSSTFWNGSVLQFSLNEPAIRHAMIAVSAMYEEVNMIGYSPCAGTEAHQMFALQSYNKAIQSLLKATKSDPNSVRIPVMVAIIFVCLEFLRGNVDAAITHIESGIKMLKGWRDRTTNPQSPRAVLGLPAEAAFIEKELIPMFGWLNMLSSLFGRPSLGLYASSDDCGDSFKAPEAAITMEEARTNLLDLINAIMKFIQNIGESKYKSEITMDMVVEQILLQSIMQEWLANFELLNSCSNAPRTLGESQGPNLLRALHVTMKVWLATSLLPNETAWDLYEAEYEEIVRLCESLVATTQAPLDEAPKRFSFEMGIIPPLHFVAWKCRYPFIRRKALSLLWECPRRECLFESRRSYAVFNRSMIIEEECFGFAPGEVPQANDLPPESFRIHQVDIRMEPPSQAGSPVHYLLKPFGLDGPWRVRREYVDLGGLEVSNSISTYPWFETDDPATDPSKLGDKDQEAHLYDNEECEAVFTGFSVVNAQNIVSVGRFKSSHEAFTRRKLVFSSQAGIDLVERTLETERGHSSENNVSNTTPFQGRVHGHIRSHEQGDVFC</sequence>
<dbReference type="Pfam" id="PF11951">
    <property type="entry name" value="Fungal_trans_2"/>
    <property type="match status" value="1"/>
</dbReference>
<evidence type="ECO:0000256" key="3">
    <source>
        <dbReference type="ARBA" id="ARBA00023015"/>
    </source>
</evidence>
<dbReference type="SMART" id="SM00066">
    <property type="entry name" value="GAL4"/>
    <property type="match status" value="1"/>
</dbReference>
<dbReference type="GO" id="GO:0008270">
    <property type="term" value="F:zinc ion binding"/>
    <property type="evidence" value="ECO:0007669"/>
    <property type="project" value="InterPro"/>
</dbReference>
<dbReference type="Pfam" id="PF00172">
    <property type="entry name" value="Zn_clus"/>
    <property type="match status" value="1"/>
</dbReference>
<dbReference type="InterPro" id="IPR052360">
    <property type="entry name" value="Transcr_Regulatory_Proteins"/>
</dbReference>
<dbReference type="SUPFAM" id="SSF57701">
    <property type="entry name" value="Zn2/Cys6 DNA-binding domain"/>
    <property type="match status" value="1"/>
</dbReference>
<evidence type="ECO:0000256" key="6">
    <source>
        <dbReference type="ARBA" id="ARBA00023242"/>
    </source>
</evidence>
<keyword evidence="3" id="KW-0805">Transcription regulation</keyword>
<dbReference type="PROSITE" id="PS00463">
    <property type="entry name" value="ZN2_CY6_FUNGAL_1"/>
    <property type="match status" value="1"/>
</dbReference>
<accession>A0A9P4P0A3</accession>
<dbReference type="PANTHER" id="PTHR36206">
    <property type="entry name" value="ASPERCRYPTIN BIOSYNTHESIS CLUSTER-SPECIFIC TRANSCRIPTION REGULATOR ATNN-RELATED"/>
    <property type="match status" value="1"/>
</dbReference>
<evidence type="ECO:0000256" key="4">
    <source>
        <dbReference type="ARBA" id="ARBA00023125"/>
    </source>
</evidence>
<dbReference type="GO" id="GO:0003677">
    <property type="term" value="F:DNA binding"/>
    <property type="evidence" value="ECO:0007669"/>
    <property type="project" value="UniProtKB-KW"/>
</dbReference>
<dbReference type="GO" id="GO:0000981">
    <property type="term" value="F:DNA-binding transcription factor activity, RNA polymerase II-specific"/>
    <property type="evidence" value="ECO:0007669"/>
    <property type="project" value="InterPro"/>
</dbReference>
<feature type="domain" description="Zn(2)-C6 fungal-type" evidence="7">
    <location>
        <begin position="22"/>
        <end position="50"/>
    </location>
</feature>
<dbReference type="InterPro" id="IPR001138">
    <property type="entry name" value="Zn2Cys6_DnaBD"/>
</dbReference>
<dbReference type="PROSITE" id="PS50048">
    <property type="entry name" value="ZN2_CY6_FUNGAL_2"/>
    <property type="match status" value="1"/>
</dbReference>
<evidence type="ECO:0000313" key="9">
    <source>
        <dbReference type="Proteomes" id="UP000800235"/>
    </source>
</evidence>
<dbReference type="Proteomes" id="UP000800235">
    <property type="component" value="Unassembled WGS sequence"/>
</dbReference>
<keyword evidence="1" id="KW-0479">Metal-binding</keyword>
<evidence type="ECO:0000256" key="1">
    <source>
        <dbReference type="ARBA" id="ARBA00022723"/>
    </source>
</evidence>